<dbReference type="AlphaFoldDB" id="A0A9W4P567"/>
<evidence type="ECO:0000256" key="4">
    <source>
        <dbReference type="RuleBase" id="RU367098"/>
    </source>
</evidence>
<dbReference type="OrthoDB" id="3558022at2759"/>
<comment type="caution">
    <text evidence="6">The sequence shown here is derived from an EMBL/GenBank/DDBJ whole genome shotgun (WGS) entry which is preliminary data.</text>
</comment>
<dbReference type="PANTHER" id="PTHR39136:SF1">
    <property type="entry name" value="ALTERED INHERITANCE OF MITOCHONDRIA PROTEIN 11"/>
    <property type="match status" value="1"/>
</dbReference>
<gene>
    <name evidence="4" type="primary">AIM11</name>
    <name evidence="6" type="ORF">PEGY_LOCUS5415</name>
</gene>
<evidence type="ECO:0000313" key="6">
    <source>
        <dbReference type="EMBL" id="CAG8898810.1"/>
    </source>
</evidence>
<reference evidence="6" key="1">
    <citation type="submission" date="2021-07" db="EMBL/GenBank/DDBJ databases">
        <authorList>
            <person name="Branca A.L. A."/>
        </authorList>
    </citation>
    <scope>NUCLEOTIDE SEQUENCE</scope>
</reference>
<evidence type="ECO:0000313" key="7">
    <source>
        <dbReference type="Proteomes" id="UP001154252"/>
    </source>
</evidence>
<dbReference type="PANTHER" id="PTHR39136">
    <property type="entry name" value="ALTERED INHERITANCE OF MITOCHONDRIA PROTEIN 11"/>
    <property type="match status" value="1"/>
</dbReference>
<keyword evidence="3" id="KW-0472">Membrane</keyword>
<keyword evidence="7" id="KW-1185">Reference proteome</keyword>
<name>A0A9W4P567_9EURO</name>
<accession>A0A9W4P567</accession>
<proteinExistence type="inferred from homology"/>
<keyword evidence="1" id="KW-0812">Transmembrane</keyword>
<dbReference type="GO" id="GO:0016020">
    <property type="term" value="C:membrane"/>
    <property type="evidence" value="ECO:0007669"/>
    <property type="project" value="UniProtKB-SubCell"/>
</dbReference>
<sequence length="295" mass="32911">MSRQPTLEILRIGSRVDLRRLRLHADLLDSREQPDNCPRYSALSYPRGEPYSSTLSIQVCVSRSFAICPLSRPFSSPRIRFTKRPSSVSLHTPRIAMVSLFGWGSSPKPESSQPTPPQEKPTPDESATPAPSTQTQIAQPPSPQTNTNLKLLFGGMTFFALSVLVTRRAFHKKRISCIPPFYTSSVYHQPHSNSAGDAFEALNLATLNVLSFGLMAGGAVGYALNINGLEDMRRFVRNGLQGGSDTPVKSDEELEQEVTEWVSKILGDKFEKQLEKEKMKRAFRQDKVDQDTKEN</sequence>
<dbReference type="InterPro" id="IPR038814">
    <property type="entry name" value="AIM11"/>
</dbReference>
<evidence type="ECO:0000256" key="5">
    <source>
        <dbReference type="SAM" id="MobiDB-lite"/>
    </source>
</evidence>
<feature type="compositionally biased region" description="Polar residues" evidence="5">
    <location>
        <begin position="129"/>
        <end position="146"/>
    </location>
</feature>
<comment type="subcellular location">
    <subcellularLocation>
        <location evidence="4">Membrane</location>
        <topology evidence="4">Multi-pass membrane protein</topology>
    </subcellularLocation>
</comment>
<dbReference type="GO" id="GO:0005739">
    <property type="term" value="C:mitochondrion"/>
    <property type="evidence" value="ECO:0007669"/>
    <property type="project" value="TreeGrafter"/>
</dbReference>
<protein>
    <recommendedName>
        <fullName evidence="4">Altered inheritance of mitochondria protein 11</fullName>
    </recommendedName>
</protein>
<keyword evidence="2" id="KW-1133">Transmembrane helix</keyword>
<organism evidence="6 7">
    <name type="scientific">Penicillium egyptiacum</name>
    <dbReference type="NCBI Taxonomy" id="1303716"/>
    <lineage>
        <taxon>Eukaryota</taxon>
        <taxon>Fungi</taxon>
        <taxon>Dikarya</taxon>
        <taxon>Ascomycota</taxon>
        <taxon>Pezizomycotina</taxon>
        <taxon>Eurotiomycetes</taxon>
        <taxon>Eurotiomycetidae</taxon>
        <taxon>Eurotiales</taxon>
        <taxon>Aspergillaceae</taxon>
        <taxon>Penicillium</taxon>
    </lineage>
</organism>
<dbReference type="Proteomes" id="UP001154252">
    <property type="component" value="Unassembled WGS sequence"/>
</dbReference>
<feature type="region of interest" description="Disordered" evidence="5">
    <location>
        <begin position="105"/>
        <end position="146"/>
    </location>
</feature>
<dbReference type="EMBL" id="CAJVRC010000863">
    <property type="protein sequence ID" value="CAG8898810.1"/>
    <property type="molecule type" value="Genomic_DNA"/>
</dbReference>
<evidence type="ECO:0000256" key="2">
    <source>
        <dbReference type="ARBA" id="ARBA00022989"/>
    </source>
</evidence>
<comment type="similarity">
    <text evidence="4">Belongs to the AIM11 family.</text>
</comment>
<evidence type="ECO:0000256" key="1">
    <source>
        <dbReference type="ARBA" id="ARBA00022692"/>
    </source>
</evidence>
<evidence type="ECO:0000256" key="3">
    <source>
        <dbReference type="ARBA" id="ARBA00023136"/>
    </source>
</evidence>